<keyword evidence="1" id="KW-0472">Membrane</keyword>
<feature type="transmembrane region" description="Helical" evidence="1">
    <location>
        <begin position="47"/>
        <end position="65"/>
    </location>
</feature>
<accession>A0A451AQH9</accession>
<reference evidence="2" key="1">
    <citation type="submission" date="2019-02" db="EMBL/GenBank/DDBJ databases">
        <authorList>
            <person name="Gruber-Vodicka R. H."/>
            <person name="Seah K. B. B."/>
        </authorList>
    </citation>
    <scope>NUCLEOTIDE SEQUENCE</scope>
    <source>
        <strain evidence="3">BECK_BY19</strain>
        <strain evidence="2">BECK_BY8</strain>
    </source>
</reference>
<sequence>MKSKFLIAGWIGLGIVLGLCFSILAAWWLAVPHPDFHLALPLKDRPWTLLSALAAAPSLIPYLVLANQPQGTGFAYPVDYGILWREERYWRS</sequence>
<proteinExistence type="predicted"/>
<keyword evidence="1" id="KW-0812">Transmembrane</keyword>
<name>A0A451AQH9_9GAMM</name>
<dbReference type="EMBL" id="CAADGD010000214">
    <property type="protein sequence ID" value="VFK73523.1"/>
    <property type="molecule type" value="Genomic_DNA"/>
</dbReference>
<keyword evidence="1" id="KW-1133">Transmembrane helix</keyword>
<evidence type="ECO:0000313" key="2">
    <source>
        <dbReference type="EMBL" id="VFK68286.1"/>
    </source>
</evidence>
<feature type="transmembrane region" description="Helical" evidence="1">
    <location>
        <begin position="7"/>
        <end position="27"/>
    </location>
</feature>
<dbReference type="AlphaFoldDB" id="A0A451AQH9"/>
<protein>
    <submittedName>
        <fullName evidence="2">Uncharacterized protein</fullName>
    </submittedName>
</protein>
<evidence type="ECO:0000256" key="1">
    <source>
        <dbReference type="SAM" id="Phobius"/>
    </source>
</evidence>
<organism evidence="2">
    <name type="scientific">Candidatus Kentrum sp. UNK</name>
    <dbReference type="NCBI Taxonomy" id="2126344"/>
    <lineage>
        <taxon>Bacteria</taxon>
        <taxon>Pseudomonadati</taxon>
        <taxon>Pseudomonadota</taxon>
        <taxon>Gammaproteobacteria</taxon>
        <taxon>Candidatus Kentrum</taxon>
    </lineage>
</organism>
<evidence type="ECO:0000313" key="3">
    <source>
        <dbReference type="EMBL" id="VFK73523.1"/>
    </source>
</evidence>
<dbReference type="EMBL" id="CAADFZ010000222">
    <property type="protein sequence ID" value="VFK68286.1"/>
    <property type="molecule type" value="Genomic_DNA"/>
</dbReference>
<gene>
    <name evidence="2" type="ORF">BECKUNK1418G_GA0071005_12223</name>
    <name evidence="3" type="ORF">BECKUNK1418H_GA0071006_12143</name>
</gene>